<keyword evidence="3" id="KW-0067">ATP-binding</keyword>
<dbReference type="InterPro" id="IPR006015">
    <property type="entry name" value="Universal_stress_UspA"/>
</dbReference>
<sequence length="295" mass="30220">MNIEAGAAVVVGADGSASSLSAIRAAASEAVGRERPLRIVHAYIWAALDVAGGPAADGPPGIGMRADAERILAEALLEAEKTAPGVRATTALVEGAPAPVLLRESRTAVLLVIGDRGLDGFRSLLLGSVALHTTTHAACPVLVVRGQVRTSGPVVVGVDGSAGSASAIGFAIDEAARRTTGLTAVLAWGAFDAVDQKDTLPLVYETGALKDEEHRVLSESLAGWAQRYPQVAIEQELVRERPAAALIERSQSAQLVVTGSRGRGGFTGLLLGSVSQTVLHHANCPVAIARTPSAD</sequence>
<dbReference type="PANTHER" id="PTHR46268:SF27">
    <property type="entry name" value="UNIVERSAL STRESS PROTEIN RV2623"/>
    <property type="match status" value="1"/>
</dbReference>
<keyword evidence="2" id="KW-0547">Nucleotide-binding</keyword>
<feature type="domain" description="UspA" evidence="4">
    <location>
        <begin position="153"/>
        <end position="290"/>
    </location>
</feature>
<evidence type="ECO:0000313" key="5">
    <source>
        <dbReference type="EMBL" id="GID70933.1"/>
    </source>
</evidence>
<keyword evidence="6" id="KW-1185">Reference proteome</keyword>
<accession>A0A919IW98</accession>
<organism evidence="5 6">
    <name type="scientific">Actinoplanes cyaneus</name>
    <dbReference type="NCBI Taxonomy" id="52696"/>
    <lineage>
        <taxon>Bacteria</taxon>
        <taxon>Bacillati</taxon>
        <taxon>Actinomycetota</taxon>
        <taxon>Actinomycetes</taxon>
        <taxon>Micromonosporales</taxon>
        <taxon>Micromonosporaceae</taxon>
        <taxon>Actinoplanes</taxon>
    </lineage>
</organism>
<dbReference type="Gene3D" id="3.40.50.620">
    <property type="entry name" value="HUPs"/>
    <property type="match status" value="2"/>
</dbReference>
<evidence type="ECO:0000256" key="1">
    <source>
        <dbReference type="ARBA" id="ARBA00008791"/>
    </source>
</evidence>
<dbReference type="PANTHER" id="PTHR46268">
    <property type="entry name" value="STRESS RESPONSE PROTEIN NHAX"/>
    <property type="match status" value="1"/>
</dbReference>
<dbReference type="GO" id="GO:0005524">
    <property type="term" value="F:ATP binding"/>
    <property type="evidence" value="ECO:0007669"/>
    <property type="project" value="UniProtKB-KW"/>
</dbReference>
<protein>
    <submittedName>
        <fullName evidence="5">Universal stress protein</fullName>
    </submittedName>
</protein>
<dbReference type="RefSeq" id="WP_203755419.1">
    <property type="nucleotide sequence ID" value="NZ_BAAAUC010000082.1"/>
</dbReference>
<feature type="domain" description="UspA" evidence="4">
    <location>
        <begin position="9"/>
        <end position="145"/>
    </location>
</feature>
<evidence type="ECO:0000256" key="2">
    <source>
        <dbReference type="ARBA" id="ARBA00022741"/>
    </source>
</evidence>
<dbReference type="AlphaFoldDB" id="A0A919IW98"/>
<evidence type="ECO:0000259" key="4">
    <source>
        <dbReference type="Pfam" id="PF00582"/>
    </source>
</evidence>
<dbReference type="Pfam" id="PF00582">
    <property type="entry name" value="Usp"/>
    <property type="match status" value="2"/>
</dbReference>
<dbReference type="InterPro" id="IPR006016">
    <property type="entry name" value="UspA"/>
</dbReference>
<name>A0A919IW98_9ACTN</name>
<dbReference type="InterPro" id="IPR014729">
    <property type="entry name" value="Rossmann-like_a/b/a_fold"/>
</dbReference>
<evidence type="ECO:0000313" key="6">
    <source>
        <dbReference type="Proteomes" id="UP000619479"/>
    </source>
</evidence>
<dbReference type="Proteomes" id="UP000619479">
    <property type="component" value="Unassembled WGS sequence"/>
</dbReference>
<comment type="similarity">
    <text evidence="1">Belongs to the universal stress protein A family.</text>
</comment>
<evidence type="ECO:0000256" key="3">
    <source>
        <dbReference type="ARBA" id="ARBA00022840"/>
    </source>
</evidence>
<dbReference type="PRINTS" id="PR01438">
    <property type="entry name" value="UNVRSLSTRESS"/>
</dbReference>
<dbReference type="SUPFAM" id="SSF52402">
    <property type="entry name" value="Adenine nucleotide alpha hydrolases-like"/>
    <property type="match status" value="2"/>
</dbReference>
<dbReference type="EMBL" id="BOMH01000089">
    <property type="protein sequence ID" value="GID70933.1"/>
    <property type="molecule type" value="Genomic_DNA"/>
</dbReference>
<comment type="caution">
    <text evidence="5">The sequence shown here is derived from an EMBL/GenBank/DDBJ whole genome shotgun (WGS) entry which is preliminary data.</text>
</comment>
<reference evidence="5" key="1">
    <citation type="submission" date="2021-01" db="EMBL/GenBank/DDBJ databases">
        <title>Whole genome shotgun sequence of Actinoplanes cyaneus NBRC 14990.</title>
        <authorList>
            <person name="Komaki H."/>
            <person name="Tamura T."/>
        </authorList>
    </citation>
    <scope>NUCLEOTIDE SEQUENCE</scope>
    <source>
        <strain evidence="5">NBRC 14990</strain>
    </source>
</reference>
<proteinExistence type="inferred from homology"/>
<gene>
    <name evidence="5" type="ORF">Acy02nite_88140</name>
</gene>